<evidence type="ECO:0000313" key="8">
    <source>
        <dbReference type="Proteomes" id="UP000178092"/>
    </source>
</evidence>
<evidence type="ECO:0000256" key="5">
    <source>
        <dbReference type="ARBA" id="ARBA00023284"/>
    </source>
</evidence>
<keyword evidence="4" id="KW-1015">Disulfide bond</keyword>
<keyword evidence="3" id="KW-0560">Oxidoreductase</keyword>
<sequence>MKQLLIWGGAGIAIAAGLWAVFFFANGAKQQPITTGGLLAIPVSENDHRKGNPDAKVQLIEYGDFQCPACASYFPLLKQLEQEYGDQLEIAYRHFPLRAIHANAQIAAQAAEAASLQGKFWEMHDMLYVNQQQWASERNPEEKFIELASRLELDKERFRSDMNSDMLKTKVNTDYDSGELSGVQGTPSFFLQGIRIEIPQTYDELKKVIDEALAEGSAPVQIETDANGGIQIEDIQLEVSPAI</sequence>
<gene>
    <name evidence="7" type="ORF">A3C04_00325</name>
</gene>
<keyword evidence="2" id="KW-0732">Signal</keyword>
<evidence type="ECO:0000256" key="4">
    <source>
        <dbReference type="ARBA" id="ARBA00023157"/>
    </source>
</evidence>
<comment type="similarity">
    <text evidence="1">Belongs to the thioredoxin family. DsbA subfamily.</text>
</comment>
<dbReference type="Gene3D" id="3.40.30.10">
    <property type="entry name" value="Glutaredoxin"/>
    <property type="match status" value="1"/>
</dbReference>
<dbReference type="AlphaFoldDB" id="A0A1G2R550"/>
<dbReference type="PROSITE" id="PS51352">
    <property type="entry name" value="THIOREDOXIN_2"/>
    <property type="match status" value="1"/>
</dbReference>
<dbReference type="PANTHER" id="PTHR13887">
    <property type="entry name" value="GLUTATHIONE S-TRANSFERASE KAPPA"/>
    <property type="match status" value="1"/>
</dbReference>
<reference evidence="7 8" key="1">
    <citation type="journal article" date="2016" name="Nat. Commun.">
        <title>Thousands of microbial genomes shed light on interconnected biogeochemical processes in an aquifer system.</title>
        <authorList>
            <person name="Anantharaman K."/>
            <person name="Brown C.T."/>
            <person name="Hug L.A."/>
            <person name="Sharon I."/>
            <person name="Castelle C.J."/>
            <person name="Probst A.J."/>
            <person name="Thomas B.C."/>
            <person name="Singh A."/>
            <person name="Wilkins M.J."/>
            <person name="Karaoz U."/>
            <person name="Brodie E.L."/>
            <person name="Williams K.H."/>
            <person name="Hubbard S.S."/>
            <person name="Banfield J.F."/>
        </authorList>
    </citation>
    <scope>NUCLEOTIDE SEQUENCE [LARGE SCALE GENOMIC DNA]</scope>
</reference>
<evidence type="ECO:0000256" key="2">
    <source>
        <dbReference type="ARBA" id="ARBA00022729"/>
    </source>
</evidence>
<dbReference type="InterPro" id="IPR013766">
    <property type="entry name" value="Thioredoxin_domain"/>
</dbReference>
<name>A0A1G2R550_9BACT</name>
<evidence type="ECO:0000256" key="1">
    <source>
        <dbReference type="ARBA" id="ARBA00005791"/>
    </source>
</evidence>
<organism evidence="7 8">
    <name type="scientific">Candidatus Wildermuthbacteria bacterium RIFCSPHIGHO2_02_FULL_45_25</name>
    <dbReference type="NCBI Taxonomy" id="1802450"/>
    <lineage>
        <taxon>Bacteria</taxon>
        <taxon>Candidatus Wildermuthiibacteriota</taxon>
    </lineage>
</organism>
<dbReference type="InterPro" id="IPR012336">
    <property type="entry name" value="Thioredoxin-like_fold"/>
</dbReference>
<dbReference type="Proteomes" id="UP000178092">
    <property type="component" value="Unassembled WGS sequence"/>
</dbReference>
<dbReference type="PANTHER" id="PTHR13887:SF14">
    <property type="entry name" value="DISULFIDE BOND FORMATION PROTEIN D"/>
    <property type="match status" value="1"/>
</dbReference>
<dbReference type="EMBL" id="MHTV01000009">
    <property type="protein sequence ID" value="OHA67509.1"/>
    <property type="molecule type" value="Genomic_DNA"/>
</dbReference>
<proteinExistence type="inferred from homology"/>
<feature type="domain" description="Thioredoxin" evidence="6">
    <location>
        <begin position="14"/>
        <end position="214"/>
    </location>
</feature>
<comment type="caution">
    <text evidence="7">The sequence shown here is derived from an EMBL/GenBank/DDBJ whole genome shotgun (WGS) entry which is preliminary data.</text>
</comment>
<dbReference type="Pfam" id="PF13462">
    <property type="entry name" value="Thioredoxin_4"/>
    <property type="match status" value="1"/>
</dbReference>
<keyword evidence="5" id="KW-0676">Redox-active center</keyword>
<evidence type="ECO:0000313" key="7">
    <source>
        <dbReference type="EMBL" id="OHA67509.1"/>
    </source>
</evidence>
<protein>
    <recommendedName>
        <fullName evidence="6">Thioredoxin domain-containing protein</fullName>
    </recommendedName>
</protein>
<dbReference type="SUPFAM" id="SSF52833">
    <property type="entry name" value="Thioredoxin-like"/>
    <property type="match status" value="1"/>
</dbReference>
<accession>A0A1G2R550</accession>
<evidence type="ECO:0000259" key="6">
    <source>
        <dbReference type="PROSITE" id="PS51352"/>
    </source>
</evidence>
<dbReference type="InterPro" id="IPR036249">
    <property type="entry name" value="Thioredoxin-like_sf"/>
</dbReference>
<evidence type="ECO:0000256" key="3">
    <source>
        <dbReference type="ARBA" id="ARBA00023002"/>
    </source>
</evidence>
<dbReference type="GO" id="GO:0016491">
    <property type="term" value="F:oxidoreductase activity"/>
    <property type="evidence" value="ECO:0007669"/>
    <property type="project" value="UniProtKB-KW"/>
</dbReference>